<accession>A0A1G7U9C8</accession>
<keyword evidence="6 10" id="KW-0407">Ion channel</keyword>
<organism evidence="11 12">
    <name type="scientific">Microbacterium pygmaeum</name>
    <dbReference type="NCBI Taxonomy" id="370764"/>
    <lineage>
        <taxon>Bacteria</taxon>
        <taxon>Bacillati</taxon>
        <taxon>Actinomycetota</taxon>
        <taxon>Actinomycetes</taxon>
        <taxon>Micrococcales</taxon>
        <taxon>Microbacteriaceae</taxon>
        <taxon>Microbacterium</taxon>
    </lineage>
</organism>
<gene>
    <name evidence="10" type="primary">fluC</name>
    <name evidence="10" type="synonym">crcB</name>
    <name evidence="11" type="ORF">SAMN04489810_0313</name>
</gene>
<comment type="catalytic activity">
    <reaction evidence="8">
        <text>fluoride(in) = fluoride(out)</text>
        <dbReference type="Rhea" id="RHEA:76159"/>
        <dbReference type="ChEBI" id="CHEBI:17051"/>
    </reaction>
    <physiologicalReaction direction="left-to-right" evidence="8">
        <dbReference type="Rhea" id="RHEA:76160"/>
    </physiologicalReaction>
</comment>
<proteinExistence type="inferred from homology"/>
<evidence type="ECO:0000256" key="2">
    <source>
        <dbReference type="ARBA" id="ARBA00022475"/>
    </source>
</evidence>
<keyword evidence="5 10" id="KW-0472">Membrane</keyword>
<feature type="binding site" evidence="10">
    <location>
        <position position="83"/>
    </location>
    <ligand>
        <name>Na(+)</name>
        <dbReference type="ChEBI" id="CHEBI:29101"/>
        <note>structural</note>
    </ligand>
</feature>
<keyword evidence="3 10" id="KW-0812">Transmembrane</keyword>
<dbReference type="InterPro" id="IPR003691">
    <property type="entry name" value="FluC"/>
</dbReference>
<protein>
    <recommendedName>
        <fullName evidence="10">Fluoride-specific ion channel FluC</fullName>
    </recommendedName>
</protein>
<evidence type="ECO:0000256" key="6">
    <source>
        <dbReference type="ARBA" id="ARBA00023303"/>
    </source>
</evidence>
<comment type="function">
    <text evidence="9 10">Fluoride-specific ion channel. Important for reducing fluoride concentration in the cell, thus reducing its toxicity.</text>
</comment>
<reference evidence="11 12" key="1">
    <citation type="submission" date="2016-10" db="EMBL/GenBank/DDBJ databases">
        <authorList>
            <person name="de Groot N.N."/>
        </authorList>
    </citation>
    <scope>NUCLEOTIDE SEQUENCE [LARGE SCALE GENOMIC DNA]</scope>
    <source>
        <strain evidence="11 12">DSM 23142</strain>
    </source>
</reference>
<keyword evidence="12" id="KW-1185">Reference proteome</keyword>
<evidence type="ECO:0000256" key="8">
    <source>
        <dbReference type="ARBA" id="ARBA00035585"/>
    </source>
</evidence>
<dbReference type="Proteomes" id="UP000199009">
    <property type="component" value="Chromosome I"/>
</dbReference>
<comment type="subcellular location">
    <subcellularLocation>
        <location evidence="1 10">Cell membrane</location>
        <topology evidence="1 10">Multi-pass membrane protein</topology>
    </subcellularLocation>
</comment>
<evidence type="ECO:0000256" key="9">
    <source>
        <dbReference type="ARBA" id="ARBA00049940"/>
    </source>
</evidence>
<feature type="transmembrane region" description="Helical" evidence="10">
    <location>
        <begin position="75"/>
        <end position="93"/>
    </location>
</feature>
<evidence type="ECO:0000313" key="11">
    <source>
        <dbReference type="EMBL" id="SDG44186.1"/>
    </source>
</evidence>
<dbReference type="GO" id="GO:0062054">
    <property type="term" value="F:fluoride channel activity"/>
    <property type="evidence" value="ECO:0007669"/>
    <property type="project" value="UniProtKB-UniRule"/>
</dbReference>
<feature type="binding site" evidence="10">
    <location>
        <position position="86"/>
    </location>
    <ligand>
        <name>Na(+)</name>
        <dbReference type="ChEBI" id="CHEBI:29101"/>
        <note>structural</note>
    </ligand>
</feature>
<dbReference type="GO" id="GO:0005886">
    <property type="term" value="C:plasma membrane"/>
    <property type="evidence" value="ECO:0007669"/>
    <property type="project" value="UniProtKB-SubCell"/>
</dbReference>
<dbReference type="GO" id="GO:0140114">
    <property type="term" value="P:cellular detoxification of fluoride"/>
    <property type="evidence" value="ECO:0007669"/>
    <property type="project" value="UniProtKB-UniRule"/>
</dbReference>
<keyword evidence="10" id="KW-0915">Sodium</keyword>
<comment type="similarity">
    <text evidence="7 10">Belongs to the fluoride channel Fluc/FEX (TC 1.A.43) family.</text>
</comment>
<comment type="activity regulation">
    <text evidence="10">Na(+) is not transported, but it plays an essential structural role and its presence is essential for fluoride channel function.</text>
</comment>
<name>A0A1G7U9C8_9MICO</name>
<evidence type="ECO:0000256" key="10">
    <source>
        <dbReference type="HAMAP-Rule" id="MF_00454"/>
    </source>
</evidence>
<dbReference type="HAMAP" id="MF_00454">
    <property type="entry name" value="FluC"/>
    <property type="match status" value="1"/>
</dbReference>
<feature type="transmembrane region" description="Helical" evidence="10">
    <location>
        <begin position="99"/>
        <end position="123"/>
    </location>
</feature>
<evidence type="ECO:0000256" key="3">
    <source>
        <dbReference type="ARBA" id="ARBA00022692"/>
    </source>
</evidence>
<dbReference type="AlphaFoldDB" id="A0A1G7U9C8"/>
<keyword evidence="2 10" id="KW-1003">Cell membrane</keyword>
<dbReference type="GO" id="GO:0046872">
    <property type="term" value="F:metal ion binding"/>
    <property type="evidence" value="ECO:0007669"/>
    <property type="project" value="UniProtKB-KW"/>
</dbReference>
<dbReference type="EMBL" id="LT629692">
    <property type="protein sequence ID" value="SDG44186.1"/>
    <property type="molecule type" value="Genomic_DNA"/>
</dbReference>
<sequence length="146" mass="14643">MPTRPAFRPAILGAVVLGGMLGVALREILLLPFTALSDQSTLARPLATMAVNVVGSFALGAVAGRLGTRHPLGRAFLGTGILGGFTTYSAFAVQSVTVFSAAPLVGIFLAVLSVLLGLAAAALGVRLTLRPFGGPDETPAGSGVTT</sequence>
<evidence type="ECO:0000313" key="12">
    <source>
        <dbReference type="Proteomes" id="UP000199009"/>
    </source>
</evidence>
<dbReference type="STRING" id="370764.SAMN04489810_0313"/>
<keyword evidence="4 10" id="KW-1133">Transmembrane helix</keyword>
<dbReference type="RefSeq" id="WP_231917738.1">
    <property type="nucleotide sequence ID" value="NZ_LT629692.1"/>
</dbReference>
<evidence type="ECO:0000256" key="1">
    <source>
        <dbReference type="ARBA" id="ARBA00004651"/>
    </source>
</evidence>
<evidence type="ECO:0000256" key="4">
    <source>
        <dbReference type="ARBA" id="ARBA00022989"/>
    </source>
</evidence>
<keyword evidence="10" id="KW-0479">Metal-binding</keyword>
<dbReference type="Pfam" id="PF02537">
    <property type="entry name" value="CRCB"/>
    <property type="match status" value="1"/>
</dbReference>
<evidence type="ECO:0000256" key="5">
    <source>
        <dbReference type="ARBA" id="ARBA00023136"/>
    </source>
</evidence>
<keyword evidence="10" id="KW-0406">Ion transport</keyword>
<feature type="transmembrane region" description="Helical" evidence="10">
    <location>
        <begin position="42"/>
        <end position="63"/>
    </location>
</feature>
<keyword evidence="10" id="KW-0813">Transport</keyword>
<evidence type="ECO:0000256" key="7">
    <source>
        <dbReference type="ARBA" id="ARBA00035120"/>
    </source>
</evidence>